<keyword evidence="2 4" id="KW-0238">DNA-binding</keyword>
<dbReference type="InterPro" id="IPR002104">
    <property type="entry name" value="Integrase_catalytic"/>
</dbReference>
<dbReference type="Pfam" id="PF00589">
    <property type="entry name" value="Phage_integrase"/>
    <property type="match status" value="1"/>
</dbReference>
<dbReference type="PROSITE" id="PS51900">
    <property type="entry name" value="CB"/>
    <property type="match status" value="1"/>
</dbReference>
<dbReference type="InterPro" id="IPR052925">
    <property type="entry name" value="Phage_Integrase-like_Recomb"/>
</dbReference>
<evidence type="ECO:0000313" key="7">
    <source>
        <dbReference type="EMBL" id="MFA0568405.1"/>
    </source>
</evidence>
<name>A0ABV4NAH6_9VIBR</name>
<keyword evidence="3" id="KW-0233">DNA recombination</keyword>
<comment type="caution">
    <text evidence="7">The sequence shown here is derived from an EMBL/GenBank/DDBJ whole genome shotgun (WGS) entry which is preliminary data.</text>
</comment>
<reference evidence="7 8" key="1">
    <citation type="journal article" date="2024" name="ISME J.">
        <title>Tailless and filamentous prophages are predominant in marine Vibrio.</title>
        <authorList>
            <person name="Steensen K."/>
            <person name="Seneca J."/>
            <person name="Bartlau N."/>
            <person name="Yu X.A."/>
            <person name="Hussain F.A."/>
            <person name="Polz M.F."/>
        </authorList>
    </citation>
    <scope>NUCLEOTIDE SEQUENCE [LARGE SCALE GENOMIC DNA]</scope>
    <source>
        <strain evidence="7 8">10N.222.51.A1</strain>
    </source>
</reference>
<dbReference type="Gene3D" id="1.10.443.10">
    <property type="entry name" value="Intergrase catalytic core"/>
    <property type="match status" value="1"/>
</dbReference>
<sequence length="322" mass="36863">MRKKIPVFTDASEIKTIVQLLETQPTIDLIDSITNHEYSKNSILGIYSDWNHYRTFCQSHHIKALPASVTAIRRFLEVESQRRKFASLKRYTATLSMLHTILGFANPIPHRQVRFTILSLQAKMAGDAKQTVAFTHEHLIQLKTLLSKSDVLYQVRNLALYNVMFECALKRSELKALKYSDLQFEGENSIKITVSGNTYQLSDEASLFLKRWLMASNTVDEVPLFRSIDRHGNVSENYLDDSSIFRILKKAGDLLHLPKDYSFSGHSIRVGAAQELSNQGMNIRDIQDFGRWLSPAMPLQYIGAKGIADKEMLKFKSLTPWY</sequence>
<keyword evidence="8" id="KW-1185">Reference proteome</keyword>
<evidence type="ECO:0000256" key="3">
    <source>
        <dbReference type="ARBA" id="ARBA00023172"/>
    </source>
</evidence>
<dbReference type="PROSITE" id="PS51898">
    <property type="entry name" value="TYR_RECOMBINASE"/>
    <property type="match status" value="1"/>
</dbReference>
<dbReference type="PANTHER" id="PTHR34605">
    <property type="entry name" value="PHAGE_INTEGRASE DOMAIN-CONTAINING PROTEIN"/>
    <property type="match status" value="1"/>
</dbReference>
<dbReference type="EMBL" id="JBFRUW010000023">
    <property type="protein sequence ID" value="MFA0568405.1"/>
    <property type="molecule type" value="Genomic_DNA"/>
</dbReference>
<feature type="domain" description="Tyr recombinase" evidence="5">
    <location>
        <begin position="129"/>
        <end position="314"/>
    </location>
</feature>
<keyword evidence="1" id="KW-0229">DNA integration</keyword>
<dbReference type="SUPFAM" id="SSF56349">
    <property type="entry name" value="DNA breaking-rejoining enzymes"/>
    <property type="match status" value="1"/>
</dbReference>
<accession>A0ABV4NAH6</accession>
<dbReference type="RefSeq" id="WP_372265888.1">
    <property type="nucleotide sequence ID" value="NZ_JBFRUW010000023.1"/>
</dbReference>
<dbReference type="InterPro" id="IPR010998">
    <property type="entry name" value="Integrase_recombinase_N"/>
</dbReference>
<feature type="domain" description="Core-binding (CB)" evidence="6">
    <location>
        <begin position="24"/>
        <end position="103"/>
    </location>
</feature>
<evidence type="ECO:0000313" key="8">
    <source>
        <dbReference type="Proteomes" id="UP001570417"/>
    </source>
</evidence>
<dbReference type="PANTHER" id="PTHR34605:SF4">
    <property type="entry name" value="DNA ADENINE METHYLTRANSFERASE"/>
    <property type="match status" value="1"/>
</dbReference>
<dbReference type="InterPro" id="IPR044068">
    <property type="entry name" value="CB"/>
</dbReference>
<dbReference type="InterPro" id="IPR013762">
    <property type="entry name" value="Integrase-like_cat_sf"/>
</dbReference>
<evidence type="ECO:0000256" key="1">
    <source>
        <dbReference type="ARBA" id="ARBA00022908"/>
    </source>
</evidence>
<evidence type="ECO:0000259" key="6">
    <source>
        <dbReference type="PROSITE" id="PS51900"/>
    </source>
</evidence>
<dbReference type="InterPro" id="IPR011010">
    <property type="entry name" value="DNA_brk_join_enz"/>
</dbReference>
<evidence type="ECO:0000256" key="2">
    <source>
        <dbReference type="ARBA" id="ARBA00023125"/>
    </source>
</evidence>
<proteinExistence type="predicted"/>
<organism evidence="7 8">
    <name type="scientific">Vibrio gallaecicus</name>
    <dbReference type="NCBI Taxonomy" id="552386"/>
    <lineage>
        <taxon>Bacteria</taxon>
        <taxon>Pseudomonadati</taxon>
        <taxon>Pseudomonadota</taxon>
        <taxon>Gammaproteobacteria</taxon>
        <taxon>Vibrionales</taxon>
        <taxon>Vibrionaceae</taxon>
        <taxon>Vibrio</taxon>
    </lineage>
</organism>
<protein>
    <submittedName>
        <fullName evidence="7">Tyrosine-type recombinase/integrase</fullName>
    </submittedName>
</protein>
<dbReference type="SUPFAM" id="SSF47823">
    <property type="entry name" value="lambda integrase-like, N-terminal domain"/>
    <property type="match status" value="1"/>
</dbReference>
<dbReference type="Gene3D" id="1.10.150.130">
    <property type="match status" value="1"/>
</dbReference>
<dbReference type="Proteomes" id="UP001570417">
    <property type="component" value="Unassembled WGS sequence"/>
</dbReference>
<evidence type="ECO:0000259" key="5">
    <source>
        <dbReference type="PROSITE" id="PS51898"/>
    </source>
</evidence>
<evidence type="ECO:0000256" key="4">
    <source>
        <dbReference type="PROSITE-ProRule" id="PRU01248"/>
    </source>
</evidence>
<gene>
    <name evidence="7" type="ORF">AB4566_08960</name>
</gene>